<sequence length="48" mass="5400">MNESQLGYEFNCLGLEPSWAGDGCELEKEINLCSAPYGLACDLQHRYM</sequence>
<dbReference type="KEGG" id="mor:MOC_0950"/>
<gene>
    <name evidence="1" type="ORF">MOC_0950</name>
</gene>
<name>A0A089NQ87_9HYPH</name>
<protein>
    <submittedName>
        <fullName evidence="1">Protein of unassigned function</fullName>
    </submittedName>
</protein>
<reference evidence="1 2" key="1">
    <citation type="journal article" date="2014" name="PLoS ONE">
        <title>Genome Information of Methylobacterium oryzae, a Plant-Probiotic Methylotroph in the Phyllosphere.</title>
        <authorList>
            <person name="Kwak M.J."/>
            <person name="Jeong H."/>
            <person name="Madhaiyan M."/>
            <person name="Lee Y."/>
            <person name="Sa T.M."/>
            <person name="Oh T.K."/>
            <person name="Kim J.F."/>
        </authorList>
    </citation>
    <scope>NUCLEOTIDE SEQUENCE [LARGE SCALE GENOMIC DNA]</scope>
    <source>
        <strain evidence="1 2">CBMB20</strain>
    </source>
</reference>
<accession>A0A089NQ87</accession>
<organism evidence="1 2">
    <name type="scientific">Methylobacterium oryzae CBMB20</name>
    <dbReference type="NCBI Taxonomy" id="693986"/>
    <lineage>
        <taxon>Bacteria</taxon>
        <taxon>Pseudomonadati</taxon>
        <taxon>Pseudomonadota</taxon>
        <taxon>Alphaproteobacteria</taxon>
        <taxon>Hyphomicrobiales</taxon>
        <taxon>Methylobacteriaceae</taxon>
        <taxon>Methylobacterium</taxon>
    </lineage>
</organism>
<dbReference type="Proteomes" id="UP000029492">
    <property type="component" value="Chromosome"/>
</dbReference>
<dbReference type="AlphaFoldDB" id="A0A089NQ87"/>
<dbReference type="HOGENOM" id="CLU_3154767_0_0_5"/>
<dbReference type="EMBL" id="CP003811">
    <property type="protein sequence ID" value="AIQ88705.1"/>
    <property type="molecule type" value="Genomic_DNA"/>
</dbReference>
<evidence type="ECO:0000313" key="2">
    <source>
        <dbReference type="Proteomes" id="UP000029492"/>
    </source>
</evidence>
<proteinExistence type="predicted"/>
<keyword evidence="2" id="KW-1185">Reference proteome</keyword>
<evidence type="ECO:0000313" key="1">
    <source>
        <dbReference type="EMBL" id="AIQ88705.1"/>
    </source>
</evidence>